<dbReference type="SUPFAM" id="SSF56112">
    <property type="entry name" value="Protein kinase-like (PK-like)"/>
    <property type="match status" value="1"/>
</dbReference>
<dbReference type="InterPro" id="IPR000961">
    <property type="entry name" value="AGC-kinase_C"/>
</dbReference>
<dbReference type="InterPro" id="IPR017892">
    <property type="entry name" value="Pkinase_C"/>
</dbReference>
<sequence length="153" mass="17606">MCGRLPFYAQEHEQMFELIIRGELRFPSRLSQEAKSLLTGLLVKDPLQRLGGGPDDAIEITHHPFFGSIDWQRLYNKEIEPPFKPLVTSDTDTSYFDTTFTSEPVQLTPPPVRAGPLDTVAEEEEMIQQNFTHFSYKHEASPRQHQQAVEMME</sequence>
<feature type="domain" description="AGC-kinase C-terminal" evidence="6">
    <location>
        <begin position="67"/>
        <end position="146"/>
    </location>
</feature>
<dbReference type="PROSITE" id="PS51285">
    <property type="entry name" value="AGC_KINASE_CTER"/>
    <property type="match status" value="1"/>
</dbReference>
<dbReference type="Pfam" id="PF00433">
    <property type="entry name" value="Pkinase_C"/>
    <property type="match status" value="1"/>
</dbReference>
<dbReference type="Proteomes" id="UP001177023">
    <property type="component" value="Unassembled WGS sequence"/>
</dbReference>
<evidence type="ECO:0000256" key="1">
    <source>
        <dbReference type="ARBA" id="ARBA00022527"/>
    </source>
</evidence>
<evidence type="ECO:0000256" key="5">
    <source>
        <dbReference type="ARBA" id="ARBA00022840"/>
    </source>
</evidence>
<dbReference type="SMART" id="SM00133">
    <property type="entry name" value="S_TK_X"/>
    <property type="match status" value="1"/>
</dbReference>
<dbReference type="InterPro" id="IPR011009">
    <property type="entry name" value="Kinase-like_dom_sf"/>
</dbReference>
<dbReference type="EMBL" id="CATQJA010001645">
    <property type="protein sequence ID" value="CAJ0568037.1"/>
    <property type="molecule type" value="Genomic_DNA"/>
</dbReference>
<evidence type="ECO:0000259" key="6">
    <source>
        <dbReference type="PROSITE" id="PS51285"/>
    </source>
</evidence>
<dbReference type="AlphaFoldDB" id="A0AA36CGF6"/>
<gene>
    <name evidence="7" type="ORF">MSPICULIGERA_LOCUS6564</name>
</gene>
<dbReference type="Gene3D" id="1.10.510.10">
    <property type="entry name" value="Transferase(Phosphotransferase) domain 1"/>
    <property type="match status" value="1"/>
</dbReference>
<dbReference type="Gene3D" id="3.30.200.20">
    <property type="entry name" value="Phosphorylase Kinase, domain 1"/>
    <property type="match status" value="1"/>
</dbReference>
<evidence type="ECO:0000256" key="4">
    <source>
        <dbReference type="ARBA" id="ARBA00022777"/>
    </source>
</evidence>
<protein>
    <recommendedName>
        <fullName evidence="6">AGC-kinase C-terminal domain-containing protein</fullName>
    </recommendedName>
</protein>
<accession>A0AA36CGF6</accession>
<evidence type="ECO:0000313" key="7">
    <source>
        <dbReference type="EMBL" id="CAJ0568037.1"/>
    </source>
</evidence>
<feature type="non-terminal residue" evidence="7">
    <location>
        <position position="1"/>
    </location>
</feature>
<name>A0AA36CGF6_9BILA</name>
<keyword evidence="2" id="KW-0808">Transferase</keyword>
<evidence type="ECO:0000256" key="2">
    <source>
        <dbReference type="ARBA" id="ARBA00022679"/>
    </source>
</evidence>
<dbReference type="GO" id="GO:0005524">
    <property type="term" value="F:ATP binding"/>
    <property type="evidence" value="ECO:0007669"/>
    <property type="project" value="UniProtKB-KW"/>
</dbReference>
<proteinExistence type="predicted"/>
<keyword evidence="4" id="KW-0418">Kinase</keyword>
<keyword evidence="3" id="KW-0547">Nucleotide-binding</keyword>
<evidence type="ECO:0000256" key="3">
    <source>
        <dbReference type="ARBA" id="ARBA00022741"/>
    </source>
</evidence>
<evidence type="ECO:0000313" key="8">
    <source>
        <dbReference type="Proteomes" id="UP001177023"/>
    </source>
</evidence>
<dbReference type="GO" id="GO:0004674">
    <property type="term" value="F:protein serine/threonine kinase activity"/>
    <property type="evidence" value="ECO:0007669"/>
    <property type="project" value="UniProtKB-KW"/>
</dbReference>
<keyword evidence="1" id="KW-0723">Serine/threonine-protein kinase</keyword>
<dbReference type="PANTHER" id="PTHR24351">
    <property type="entry name" value="RIBOSOMAL PROTEIN S6 KINASE"/>
    <property type="match status" value="1"/>
</dbReference>
<reference evidence="7" key="1">
    <citation type="submission" date="2023-06" db="EMBL/GenBank/DDBJ databases">
        <authorList>
            <person name="Delattre M."/>
        </authorList>
    </citation>
    <scope>NUCLEOTIDE SEQUENCE</scope>
    <source>
        <strain evidence="7">AF72</strain>
    </source>
</reference>
<keyword evidence="8" id="KW-1185">Reference proteome</keyword>
<organism evidence="7 8">
    <name type="scientific">Mesorhabditis spiculigera</name>
    <dbReference type="NCBI Taxonomy" id="96644"/>
    <lineage>
        <taxon>Eukaryota</taxon>
        <taxon>Metazoa</taxon>
        <taxon>Ecdysozoa</taxon>
        <taxon>Nematoda</taxon>
        <taxon>Chromadorea</taxon>
        <taxon>Rhabditida</taxon>
        <taxon>Rhabditina</taxon>
        <taxon>Rhabditomorpha</taxon>
        <taxon>Rhabditoidea</taxon>
        <taxon>Rhabditidae</taxon>
        <taxon>Mesorhabditinae</taxon>
        <taxon>Mesorhabditis</taxon>
    </lineage>
</organism>
<keyword evidence="5" id="KW-0067">ATP-binding</keyword>
<comment type="caution">
    <text evidence="7">The sequence shown here is derived from an EMBL/GenBank/DDBJ whole genome shotgun (WGS) entry which is preliminary data.</text>
</comment>